<feature type="compositionally biased region" description="Basic and acidic residues" evidence="1">
    <location>
        <begin position="44"/>
        <end position="67"/>
    </location>
</feature>
<feature type="compositionally biased region" description="Basic residues" evidence="1">
    <location>
        <begin position="1"/>
        <end position="12"/>
    </location>
</feature>
<feature type="compositionally biased region" description="Polar residues" evidence="1">
    <location>
        <begin position="357"/>
        <end position="371"/>
    </location>
</feature>
<comment type="caution">
    <text evidence="2">The sequence shown here is derived from an EMBL/GenBank/DDBJ whole genome shotgun (WGS) entry which is preliminary data.</text>
</comment>
<dbReference type="Proteomes" id="UP001295423">
    <property type="component" value="Unassembled WGS sequence"/>
</dbReference>
<feature type="compositionally biased region" description="Polar residues" evidence="1">
    <location>
        <begin position="497"/>
        <end position="508"/>
    </location>
</feature>
<proteinExistence type="predicted"/>
<feature type="compositionally biased region" description="Polar residues" evidence="1">
    <location>
        <begin position="305"/>
        <end position="345"/>
    </location>
</feature>
<dbReference type="AlphaFoldDB" id="A0AAD2FF24"/>
<evidence type="ECO:0000313" key="3">
    <source>
        <dbReference type="Proteomes" id="UP001295423"/>
    </source>
</evidence>
<feature type="compositionally biased region" description="Basic residues" evidence="1">
    <location>
        <begin position="386"/>
        <end position="396"/>
    </location>
</feature>
<protein>
    <submittedName>
        <fullName evidence="2">Uncharacterized protein</fullName>
    </submittedName>
</protein>
<gene>
    <name evidence="2" type="ORF">CYCCA115_LOCUS3619</name>
</gene>
<sequence>MSKSRSHRKRHVPPGPVGIWFRTQQQQLHSKNQGSVTTVNAEQRSSKGDSSDNASHSDKSNNHKGGRDSSFSPVWSNVQEDLKLNTPYLSSWNGDPKQKYDELRPHLPPDFILLREVLRGDHDFAIPPGFHLLLLVNSIESHNLHSICTVELYDETGLSVRAWVEPRYVQEQMRKQQEASTIRTGVVWMLQEIGMMVQMNEDDEKLERILLIGGKHITKVWTPEDAKDMDFLQHMERKKAISQHIFEIDNDVDSVHDGLHEEDVHETGDSDQATKDNGIAGGTCDQRFFFFSHATKKGEEKNLKTKNNSLPLIGTEQSTAKSSSQDVSCRPSEQNALVDTTTNCPSVPFLEKEETEAQSFNEQKSGTTLTDKNNRHNKRHDEKLHQHAKNRRKRSKPSLQSPTQAEGGPHRISNSLASCLWDNVQTDEVLELFDDNEDDSDTFANNLAHPQSIQAKNISLSSEGSRHKEEERRSSTTRPQPQKSDEMVPQSRFGLCSSLSQDQNENDPSFSLFEVSHLAGLDLSAFDDD</sequence>
<evidence type="ECO:0000256" key="1">
    <source>
        <dbReference type="SAM" id="MobiDB-lite"/>
    </source>
</evidence>
<accession>A0AAD2FF24</accession>
<dbReference type="EMBL" id="CAKOGP040000335">
    <property type="protein sequence ID" value="CAJ1934164.1"/>
    <property type="molecule type" value="Genomic_DNA"/>
</dbReference>
<feature type="region of interest" description="Disordered" evidence="1">
    <location>
        <begin position="302"/>
        <end position="412"/>
    </location>
</feature>
<feature type="region of interest" description="Disordered" evidence="1">
    <location>
        <begin position="1"/>
        <end position="72"/>
    </location>
</feature>
<evidence type="ECO:0000313" key="2">
    <source>
        <dbReference type="EMBL" id="CAJ1934164.1"/>
    </source>
</evidence>
<feature type="compositionally biased region" description="Polar residues" evidence="1">
    <location>
        <begin position="22"/>
        <end position="43"/>
    </location>
</feature>
<organism evidence="2 3">
    <name type="scientific">Cylindrotheca closterium</name>
    <dbReference type="NCBI Taxonomy" id="2856"/>
    <lineage>
        <taxon>Eukaryota</taxon>
        <taxon>Sar</taxon>
        <taxon>Stramenopiles</taxon>
        <taxon>Ochrophyta</taxon>
        <taxon>Bacillariophyta</taxon>
        <taxon>Bacillariophyceae</taxon>
        <taxon>Bacillariophycidae</taxon>
        <taxon>Bacillariales</taxon>
        <taxon>Bacillariaceae</taxon>
        <taxon>Cylindrotheca</taxon>
    </lineage>
</organism>
<name>A0AAD2FF24_9STRA</name>
<feature type="compositionally biased region" description="Polar residues" evidence="1">
    <location>
        <begin position="442"/>
        <end position="463"/>
    </location>
</feature>
<keyword evidence="3" id="KW-1185">Reference proteome</keyword>
<feature type="region of interest" description="Disordered" evidence="1">
    <location>
        <begin position="441"/>
        <end position="508"/>
    </location>
</feature>
<reference evidence="2" key="1">
    <citation type="submission" date="2023-08" db="EMBL/GenBank/DDBJ databases">
        <authorList>
            <person name="Audoor S."/>
            <person name="Bilcke G."/>
        </authorList>
    </citation>
    <scope>NUCLEOTIDE SEQUENCE</scope>
</reference>
<feature type="compositionally biased region" description="Basic and acidic residues" evidence="1">
    <location>
        <begin position="464"/>
        <end position="474"/>
    </location>
</feature>